<evidence type="ECO:0000313" key="4">
    <source>
        <dbReference type="EMBL" id="EEH55767.1"/>
    </source>
</evidence>
<dbReference type="GO" id="GO:0031514">
    <property type="term" value="C:motile cilium"/>
    <property type="evidence" value="ECO:0007669"/>
    <property type="project" value="TreeGrafter"/>
</dbReference>
<dbReference type="KEGG" id="mpp:MICPUCDRAFT_65478"/>
<gene>
    <name evidence="4" type="ORF">MICPUCDRAFT_65478</name>
</gene>
<dbReference type="InterPro" id="IPR011990">
    <property type="entry name" value="TPR-like_helical_dom_sf"/>
</dbReference>
<evidence type="ECO:0000313" key="5">
    <source>
        <dbReference type="Proteomes" id="UP000001876"/>
    </source>
</evidence>
<sequence length="499" mass="52907">MHAALKALGKPPAENLASDDPDDGVDRAALAAYKAYADECEINDKLNVADKWHQERLLLTRRHPDVWSDYAAFCARRGRRGKAEEAYKEALQLDGEHAPSLLGLTVLTMCDEEYQRAEVYAHAATTSARASSADPAAWALLAATYEGLEREEDAANCDFEARRLAAEVMSHVFDDARPSPAQPDAFEAAALACLDLACAAPASKVLDMSPAARRGEPDGITRALCLARCAMLSKAHDTAYAHLMRALEVDATDPRPFELLGDVHYACGRFKEAQEGYTHALALSGGVDNVGGHPPASLKLILNLGKASLVCGRLKDARGVFMSACGVSPVASTWLGAGIAMCREGDLDGAEAALAEANLLDASNADVWGYLCLVALLSERVDEAEHALNAAFKVGIDHAPLLAEVGSLFLERGRWKHAEGALRRSVKHGAGADVRVALGRAIHERGDAESARFELCAAVDAAGGDKEVLVGALSALVDVYGDLGDAAAAQSCEDELARL</sequence>
<keyword evidence="5" id="KW-1185">Reference proteome</keyword>
<evidence type="ECO:0000256" key="2">
    <source>
        <dbReference type="ARBA" id="ARBA00022803"/>
    </source>
</evidence>
<dbReference type="EMBL" id="GG663741">
    <property type="protein sequence ID" value="EEH55767.1"/>
    <property type="molecule type" value="Genomic_DNA"/>
</dbReference>
<dbReference type="eggNOG" id="ENOG502QSJ2">
    <property type="taxonomic scope" value="Eukaryota"/>
</dbReference>
<organism evidence="5">
    <name type="scientific">Micromonas pusilla (strain CCMP1545)</name>
    <name type="common">Picoplanktonic green alga</name>
    <dbReference type="NCBI Taxonomy" id="564608"/>
    <lineage>
        <taxon>Eukaryota</taxon>
        <taxon>Viridiplantae</taxon>
        <taxon>Chlorophyta</taxon>
        <taxon>Mamiellophyceae</taxon>
        <taxon>Mamiellales</taxon>
        <taxon>Mamiellaceae</taxon>
        <taxon>Micromonas</taxon>
    </lineage>
</organism>
<keyword evidence="1" id="KW-0677">Repeat</keyword>
<dbReference type="Proteomes" id="UP000001876">
    <property type="component" value="Unassembled WGS sequence"/>
</dbReference>
<dbReference type="GO" id="GO:0003341">
    <property type="term" value="P:cilium movement"/>
    <property type="evidence" value="ECO:0007669"/>
    <property type="project" value="TreeGrafter"/>
</dbReference>
<reference evidence="4 5" key="1">
    <citation type="journal article" date="2009" name="Science">
        <title>Green evolution and dynamic adaptations revealed by genomes of the marine picoeukaryotes Micromonas.</title>
        <authorList>
            <person name="Worden A.Z."/>
            <person name="Lee J.H."/>
            <person name="Mock T."/>
            <person name="Rouze P."/>
            <person name="Simmons M.P."/>
            <person name="Aerts A.L."/>
            <person name="Allen A.E."/>
            <person name="Cuvelier M.L."/>
            <person name="Derelle E."/>
            <person name="Everett M.V."/>
            <person name="Foulon E."/>
            <person name="Grimwood J."/>
            <person name="Gundlach H."/>
            <person name="Henrissat B."/>
            <person name="Napoli C."/>
            <person name="McDonald S.M."/>
            <person name="Parker M.S."/>
            <person name="Rombauts S."/>
            <person name="Salamov A."/>
            <person name="Von Dassow P."/>
            <person name="Badger J.H."/>
            <person name="Coutinho P.M."/>
            <person name="Demir E."/>
            <person name="Dubchak I."/>
            <person name="Gentemann C."/>
            <person name="Eikrem W."/>
            <person name="Gready J.E."/>
            <person name="John U."/>
            <person name="Lanier W."/>
            <person name="Lindquist E.A."/>
            <person name="Lucas S."/>
            <person name="Mayer K.F."/>
            <person name="Moreau H."/>
            <person name="Not F."/>
            <person name="Otillar R."/>
            <person name="Panaud O."/>
            <person name="Pangilinan J."/>
            <person name="Paulsen I."/>
            <person name="Piegu B."/>
            <person name="Poliakov A."/>
            <person name="Robbens S."/>
            <person name="Schmutz J."/>
            <person name="Toulza E."/>
            <person name="Wyss T."/>
            <person name="Zelensky A."/>
            <person name="Zhou K."/>
            <person name="Armbrust E.V."/>
            <person name="Bhattacharya D."/>
            <person name="Goodenough U.W."/>
            <person name="Van de Peer Y."/>
            <person name="Grigoriev I.V."/>
        </authorList>
    </citation>
    <scope>NUCLEOTIDE SEQUENCE [LARGE SCALE GENOMIC DNA]</scope>
    <source>
        <strain evidence="4 5">CCMP1545</strain>
    </source>
</reference>
<keyword evidence="2" id="KW-0802">TPR repeat</keyword>
<feature type="region of interest" description="Disordered" evidence="3">
    <location>
        <begin position="1"/>
        <end position="22"/>
    </location>
</feature>
<dbReference type="PANTHER" id="PTHR44314">
    <property type="entry name" value="CILIA- AND FLAGELLA-ASSOCIATED PROTEIN 70"/>
    <property type="match status" value="1"/>
</dbReference>
<evidence type="ECO:0000256" key="3">
    <source>
        <dbReference type="SAM" id="MobiDB-lite"/>
    </source>
</evidence>
<dbReference type="SMART" id="SM00028">
    <property type="entry name" value="TPR"/>
    <property type="match status" value="6"/>
</dbReference>
<dbReference type="SUPFAM" id="SSF48452">
    <property type="entry name" value="TPR-like"/>
    <property type="match status" value="2"/>
</dbReference>
<proteinExistence type="predicted"/>
<dbReference type="STRING" id="564608.C1MVV2"/>
<accession>C1MVV2</accession>
<name>C1MVV2_MICPC</name>
<dbReference type="InterPro" id="IPR052628">
    <property type="entry name" value="CFAP70"/>
</dbReference>
<dbReference type="OrthoDB" id="10262375at2759"/>
<dbReference type="GeneID" id="9685542"/>
<dbReference type="InterPro" id="IPR019734">
    <property type="entry name" value="TPR_rpt"/>
</dbReference>
<dbReference type="AlphaFoldDB" id="C1MVV2"/>
<dbReference type="GO" id="GO:0070062">
    <property type="term" value="C:extracellular exosome"/>
    <property type="evidence" value="ECO:0007669"/>
    <property type="project" value="TreeGrafter"/>
</dbReference>
<evidence type="ECO:0000256" key="1">
    <source>
        <dbReference type="ARBA" id="ARBA00022737"/>
    </source>
</evidence>
<dbReference type="Gene3D" id="1.25.40.10">
    <property type="entry name" value="Tetratricopeptide repeat domain"/>
    <property type="match status" value="3"/>
</dbReference>
<dbReference type="RefSeq" id="XP_003059815.1">
    <property type="nucleotide sequence ID" value="XM_003059769.1"/>
</dbReference>
<dbReference type="GO" id="GO:0060271">
    <property type="term" value="P:cilium assembly"/>
    <property type="evidence" value="ECO:0007669"/>
    <property type="project" value="TreeGrafter"/>
</dbReference>
<protein>
    <submittedName>
        <fullName evidence="4">Predicted protein</fullName>
    </submittedName>
</protein>
<dbReference type="PANTHER" id="PTHR44314:SF1">
    <property type="entry name" value="CILIA- AND FLAGELLA-ASSOCIATED PROTEIN 70"/>
    <property type="match status" value="1"/>
</dbReference>